<evidence type="ECO:0000313" key="2">
    <source>
        <dbReference type="Proteomes" id="UP001154282"/>
    </source>
</evidence>
<organism evidence="1 2">
    <name type="scientific">Linum tenue</name>
    <dbReference type="NCBI Taxonomy" id="586396"/>
    <lineage>
        <taxon>Eukaryota</taxon>
        <taxon>Viridiplantae</taxon>
        <taxon>Streptophyta</taxon>
        <taxon>Embryophyta</taxon>
        <taxon>Tracheophyta</taxon>
        <taxon>Spermatophyta</taxon>
        <taxon>Magnoliopsida</taxon>
        <taxon>eudicotyledons</taxon>
        <taxon>Gunneridae</taxon>
        <taxon>Pentapetalae</taxon>
        <taxon>rosids</taxon>
        <taxon>fabids</taxon>
        <taxon>Malpighiales</taxon>
        <taxon>Linaceae</taxon>
        <taxon>Linum</taxon>
    </lineage>
</organism>
<accession>A0AAV0LEZ0</accession>
<proteinExistence type="predicted"/>
<keyword evidence="2" id="KW-1185">Reference proteome</keyword>
<evidence type="ECO:0000313" key="1">
    <source>
        <dbReference type="EMBL" id="CAI0432760.1"/>
    </source>
</evidence>
<reference evidence="1" key="1">
    <citation type="submission" date="2022-08" db="EMBL/GenBank/DDBJ databases">
        <authorList>
            <person name="Gutierrez-Valencia J."/>
        </authorList>
    </citation>
    <scope>NUCLEOTIDE SEQUENCE</scope>
</reference>
<sequence length="38" mass="4662">MKMTRNQLWTCCQTMTTHLRMMRMLKAMTTKECFTFLI</sequence>
<dbReference type="AlphaFoldDB" id="A0AAV0LEZ0"/>
<name>A0AAV0LEZ0_9ROSI</name>
<protein>
    <submittedName>
        <fullName evidence="1">Uncharacterized protein</fullName>
    </submittedName>
</protein>
<comment type="caution">
    <text evidence="1">The sequence shown here is derived from an EMBL/GenBank/DDBJ whole genome shotgun (WGS) entry which is preliminary data.</text>
</comment>
<dbReference type="EMBL" id="CAMGYJ010000006">
    <property type="protein sequence ID" value="CAI0432760.1"/>
    <property type="molecule type" value="Genomic_DNA"/>
</dbReference>
<dbReference type="Proteomes" id="UP001154282">
    <property type="component" value="Unassembled WGS sequence"/>
</dbReference>
<gene>
    <name evidence="1" type="ORF">LITE_LOCUS23595</name>
</gene>